<dbReference type="RefSeq" id="WP_344382987.1">
    <property type="nucleotide sequence ID" value="NZ_BAAATA010000009.1"/>
</dbReference>
<evidence type="ECO:0000313" key="2">
    <source>
        <dbReference type="Proteomes" id="UP001501358"/>
    </source>
</evidence>
<protein>
    <submittedName>
        <fullName evidence="1">Uncharacterized protein</fullName>
    </submittedName>
</protein>
<reference evidence="2" key="1">
    <citation type="journal article" date="2019" name="Int. J. Syst. Evol. Microbiol.">
        <title>The Global Catalogue of Microorganisms (GCM) 10K type strain sequencing project: providing services to taxonomists for standard genome sequencing and annotation.</title>
        <authorList>
            <consortium name="The Broad Institute Genomics Platform"/>
            <consortium name="The Broad Institute Genome Sequencing Center for Infectious Disease"/>
            <person name="Wu L."/>
            <person name="Ma J."/>
        </authorList>
    </citation>
    <scope>NUCLEOTIDE SEQUENCE [LARGE SCALE GENOMIC DNA]</scope>
    <source>
        <strain evidence="2">JCM 6307</strain>
    </source>
</reference>
<proteinExistence type="predicted"/>
<comment type="caution">
    <text evidence="1">The sequence shown here is derived from an EMBL/GenBank/DDBJ whole genome shotgun (WGS) entry which is preliminary data.</text>
</comment>
<dbReference type="Proteomes" id="UP001501358">
    <property type="component" value="Unassembled WGS sequence"/>
</dbReference>
<name>A0ABP5YV21_9ACTN</name>
<accession>A0ABP5YV21</accession>
<dbReference type="EMBL" id="BAAATA010000009">
    <property type="protein sequence ID" value="GAA2485060.1"/>
    <property type="molecule type" value="Genomic_DNA"/>
</dbReference>
<organism evidence="1 2">
    <name type="scientific">Streptomyces thermolineatus</name>
    <dbReference type="NCBI Taxonomy" id="44033"/>
    <lineage>
        <taxon>Bacteria</taxon>
        <taxon>Bacillati</taxon>
        <taxon>Actinomycetota</taxon>
        <taxon>Actinomycetes</taxon>
        <taxon>Kitasatosporales</taxon>
        <taxon>Streptomycetaceae</taxon>
        <taxon>Streptomyces</taxon>
    </lineage>
</organism>
<gene>
    <name evidence="1" type="ORF">GCM10010406_21650</name>
</gene>
<sequence>MTGIPGPAVADRELAELDAVALDHALHRLQQRITALQAAAADRPRPITVLPLHQAPLA</sequence>
<evidence type="ECO:0000313" key="1">
    <source>
        <dbReference type="EMBL" id="GAA2485060.1"/>
    </source>
</evidence>
<keyword evidence="2" id="KW-1185">Reference proteome</keyword>